<evidence type="ECO:0000313" key="14">
    <source>
        <dbReference type="Proteomes" id="UP000694580"/>
    </source>
</evidence>
<dbReference type="GO" id="GO:0005886">
    <property type="term" value="C:plasma membrane"/>
    <property type="evidence" value="ECO:0007669"/>
    <property type="project" value="TreeGrafter"/>
</dbReference>
<reference evidence="12 14" key="1">
    <citation type="submission" date="2020-06" db="EMBL/GenBank/DDBJ databases">
        <authorList>
            <consortium name="Wellcome Sanger Institute Data Sharing"/>
        </authorList>
    </citation>
    <scope>NUCLEOTIDE SEQUENCE [LARGE SCALE GENOMIC DNA]</scope>
</reference>
<feature type="chain" id="PRO_5044680141" description="Ig-like domain-containing protein" evidence="10">
    <location>
        <begin position="33"/>
        <end position="249"/>
    </location>
</feature>
<evidence type="ECO:0000313" key="12">
    <source>
        <dbReference type="Ensembl" id="ENSDCDP00010016057.1"/>
    </source>
</evidence>
<evidence type="ECO:0000313" key="13">
    <source>
        <dbReference type="Ensembl" id="ENSDCDP00010016147.1"/>
    </source>
</evidence>
<dbReference type="OrthoDB" id="8737888at2759"/>
<keyword evidence="5 9" id="KW-0472">Membrane</keyword>
<evidence type="ECO:0000256" key="6">
    <source>
        <dbReference type="ARBA" id="ARBA00023157"/>
    </source>
</evidence>
<dbReference type="InterPro" id="IPR013106">
    <property type="entry name" value="Ig_V-set"/>
</dbReference>
<feature type="transmembrane region" description="Helical" evidence="9">
    <location>
        <begin position="160"/>
        <end position="180"/>
    </location>
</feature>
<dbReference type="GeneTree" id="ENSGT01030000234556"/>
<gene>
    <name evidence="12" type="primary">LOC114802206</name>
    <name evidence="13" type="synonym">LOC114802091</name>
</gene>
<keyword evidence="3 10" id="KW-0732">Signal</keyword>
<dbReference type="SMART" id="SM00406">
    <property type="entry name" value="IGv"/>
    <property type="match status" value="1"/>
</dbReference>
<evidence type="ECO:0000256" key="1">
    <source>
        <dbReference type="ARBA" id="ARBA00004479"/>
    </source>
</evidence>
<keyword evidence="8" id="KW-0393">Immunoglobulin domain</keyword>
<evidence type="ECO:0000256" key="4">
    <source>
        <dbReference type="ARBA" id="ARBA00022989"/>
    </source>
</evidence>
<organism evidence="12 14">
    <name type="scientific">Denticeps clupeoides</name>
    <name type="common">denticle herring</name>
    <dbReference type="NCBI Taxonomy" id="299321"/>
    <lineage>
        <taxon>Eukaryota</taxon>
        <taxon>Metazoa</taxon>
        <taxon>Chordata</taxon>
        <taxon>Craniata</taxon>
        <taxon>Vertebrata</taxon>
        <taxon>Euteleostomi</taxon>
        <taxon>Actinopterygii</taxon>
        <taxon>Neopterygii</taxon>
        <taxon>Teleostei</taxon>
        <taxon>Clupei</taxon>
        <taxon>Clupeiformes</taxon>
        <taxon>Denticipitoidei</taxon>
        <taxon>Denticipitidae</taxon>
        <taxon>Denticeps</taxon>
    </lineage>
</organism>
<dbReference type="Proteomes" id="UP000694580">
    <property type="component" value="Chromosome 13"/>
</dbReference>
<dbReference type="Ensembl" id="ENSDCDT00010017041.1">
    <property type="protein sequence ID" value="ENSDCDP00010016057.1"/>
    <property type="gene ID" value="ENSDCDG00010007394.1"/>
</dbReference>
<dbReference type="SMART" id="SM00409">
    <property type="entry name" value="IG"/>
    <property type="match status" value="1"/>
</dbReference>
<evidence type="ECO:0000259" key="11">
    <source>
        <dbReference type="PROSITE" id="PS50835"/>
    </source>
</evidence>
<proteinExistence type="predicted"/>
<accession>A0A8C3ZJ60</accession>
<dbReference type="PROSITE" id="PS50835">
    <property type="entry name" value="IG_LIKE"/>
    <property type="match status" value="1"/>
</dbReference>
<dbReference type="Pfam" id="PF07686">
    <property type="entry name" value="V-set"/>
    <property type="match status" value="1"/>
</dbReference>
<name>A0A8C3ZJ60_9TELE</name>
<evidence type="ECO:0000256" key="8">
    <source>
        <dbReference type="ARBA" id="ARBA00023319"/>
    </source>
</evidence>
<dbReference type="SUPFAM" id="SSF48726">
    <property type="entry name" value="Immunoglobulin"/>
    <property type="match status" value="1"/>
</dbReference>
<dbReference type="InterPro" id="IPR003599">
    <property type="entry name" value="Ig_sub"/>
</dbReference>
<dbReference type="AlphaFoldDB" id="A0A8C3ZJ60"/>
<dbReference type="InterPro" id="IPR013783">
    <property type="entry name" value="Ig-like_fold"/>
</dbReference>
<dbReference type="Ensembl" id="ENSDCDT00010017144.1">
    <property type="protein sequence ID" value="ENSDCDP00010016147.1"/>
    <property type="gene ID" value="ENSDCDG00010007442.1"/>
</dbReference>
<feature type="signal peptide" evidence="10">
    <location>
        <begin position="1"/>
        <end position="32"/>
    </location>
</feature>
<reference evidence="12" key="2">
    <citation type="submission" date="2025-05" db="UniProtKB">
        <authorList>
            <consortium name="Ensembl"/>
        </authorList>
    </citation>
    <scope>IDENTIFICATION</scope>
</reference>
<dbReference type="PRINTS" id="PR00213">
    <property type="entry name" value="MYELINP0"/>
</dbReference>
<comment type="subcellular location">
    <subcellularLocation>
        <location evidence="1">Membrane</location>
        <topology evidence="1">Single-pass type I membrane protein</topology>
    </subcellularLocation>
</comment>
<dbReference type="InterPro" id="IPR007110">
    <property type="entry name" value="Ig-like_dom"/>
</dbReference>
<evidence type="ECO:0000256" key="7">
    <source>
        <dbReference type="ARBA" id="ARBA00023180"/>
    </source>
</evidence>
<evidence type="ECO:0000256" key="10">
    <source>
        <dbReference type="SAM" id="SignalP"/>
    </source>
</evidence>
<keyword evidence="7" id="KW-0325">Glycoprotein</keyword>
<feature type="domain" description="Ig-like" evidence="11">
    <location>
        <begin position="29"/>
        <end position="147"/>
    </location>
</feature>
<dbReference type="InterPro" id="IPR036179">
    <property type="entry name" value="Ig-like_dom_sf"/>
</dbReference>
<dbReference type="InterPro" id="IPR000920">
    <property type="entry name" value="Myelin_P0-rel"/>
</dbReference>
<protein>
    <recommendedName>
        <fullName evidence="11">Ig-like domain-containing protein</fullName>
    </recommendedName>
</protein>
<dbReference type="GeneID" id="114802206"/>
<sequence>MGSSVGARTRSPAELLLFRTVILGAVLCPASSIKLSAPEAVQAMRGDDVTLSCSFTSTARTTSQMTVDWSFRPPDGGQLQMFFHFSGQAHPPQEGRFKDRVLWLGRPSRGEATVRLANVTLADNGTYTCSVRNPPDTHGAPAHTVLTVTPRAAALRFTDVAVLLLFVLLPSALIALGLLCRMCRPLGADRAPGYHSSIEVTDGEEFGSKHPDHKDRSLCCDLYLKDYSDDEMELPRLKGEVVGVAESHC</sequence>
<dbReference type="Gene3D" id="2.60.40.10">
    <property type="entry name" value="Immunoglobulins"/>
    <property type="match status" value="1"/>
</dbReference>
<evidence type="ECO:0000256" key="2">
    <source>
        <dbReference type="ARBA" id="ARBA00022692"/>
    </source>
</evidence>
<keyword evidence="14" id="KW-1185">Reference proteome</keyword>
<dbReference type="PANTHER" id="PTHR13869:SF20">
    <property type="entry name" value="MYELIN PROTEIN ZERO-LIKE PROTEIN 3"/>
    <property type="match status" value="1"/>
</dbReference>
<evidence type="ECO:0000256" key="3">
    <source>
        <dbReference type="ARBA" id="ARBA00022729"/>
    </source>
</evidence>
<dbReference type="PANTHER" id="PTHR13869">
    <property type="entry name" value="MYELIN P0 RELATED"/>
    <property type="match status" value="1"/>
</dbReference>
<dbReference type="RefSeq" id="XP_028856743.1">
    <property type="nucleotide sequence ID" value="XM_029000910.1"/>
</dbReference>
<evidence type="ECO:0000256" key="9">
    <source>
        <dbReference type="SAM" id="Phobius"/>
    </source>
</evidence>
<keyword evidence="2 9" id="KW-0812">Transmembrane</keyword>
<keyword evidence="6" id="KW-1015">Disulfide bond</keyword>
<evidence type="ECO:0000256" key="5">
    <source>
        <dbReference type="ARBA" id="ARBA00023136"/>
    </source>
</evidence>
<keyword evidence="4 9" id="KW-1133">Transmembrane helix</keyword>